<gene>
    <name evidence="12" type="ORF">QE152_g342</name>
</gene>
<dbReference type="Gene3D" id="1.25.10.10">
    <property type="entry name" value="Leucine-rich Repeat Variant"/>
    <property type="match status" value="1"/>
</dbReference>
<dbReference type="PROSITE" id="PS50294">
    <property type="entry name" value="WD_REPEATS_REGION"/>
    <property type="match status" value="1"/>
</dbReference>
<evidence type="ECO:0000256" key="9">
    <source>
        <dbReference type="SAM" id="MobiDB-lite"/>
    </source>
</evidence>
<name>A0AAW1NIK4_POPJA</name>
<feature type="region of interest" description="Disordered" evidence="9">
    <location>
        <begin position="497"/>
        <end position="523"/>
    </location>
</feature>
<evidence type="ECO:0000256" key="1">
    <source>
        <dbReference type="ARBA" id="ARBA00004123"/>
    </source>
</evidence>
<dbReference type="Gene3D" id="3.10.20.870">
    <property type="entry name" value="PFU (PLAA family ubiquitin binding), C-terminal domain"/>
    <property type="match status" value="1"/>
</dbReference>
<sequence length="808" mass="89430">MSKPFKLSCSLVGHSLDVRSVSATANNCIISGSRDKTAKLWKPNGFNTGYTDSVTYRNQKNFVASVLFLEPTKEYPDGLVVTGGNDNVILVYHPYEQSAILTLTEHSNTICYLSKGIETNTFLSSSWDTSAKLWNLSNIQQSAATYTGHTAAVWSVIQLITGNVVTASADKTVALWFQNGQRFQTLTGHTDCVRGLADFPELNYFASVSNDATIKLWTYAGKNVETLYGHTNYIYSIARNKRGGDNCFVTSDEDRSVRYWQNGVNVETIHLPSQSVWSVCCLQNGDIVTASSDGVIRIFTQDESRYASEPVLKAFDEEVMALQQQSCQEIGGFKVSDLPGKEALYDPGKKAGQMKMIREPQGVVAYTWIEDGDNSHWEKVGDVLGGTDKANEGKTMFEGKHYDFVFSVDVEDGKPPLKLPYNKGDDPYKAAHLFLAKNMLPAVYLDQVVDFILKNAQTDAPSLNPDYVDPFTGGSRYTPMSTSSQFGQAGSNVDPFTGASSYSSNMNSSTNNQSTTGSSGTNADPFTGASSYTTLNSSSPNSFFPQMKYRSFDMGDPKVILNKLKEFNQKTGDSESKITESLLEDVIKLCTQSSSDERCMDGLFKLLLWTDEIVFPVIDVIRLALRNEINNALISTRDGGSIVSTLKGYLNESRLQNNIVVTLRTLCNFFCHSSGEDLMFNNRVELLETVIGISIQNKNIEVGLSTFLMNSTIVCQKRQDEIGLFLLANILPDIVTVLVDAEAQFRAMIALGTLISFGTVAEKRQIKSKILENEKFVQKLKILQQESVNEVETKRKNCAEQLEHELSH</sequence>
<evidence type="ECO:0000256" key="5">
    <source>
        <dbReference type="ARBA" id="ARBA00022574"/>
    </source>
</evidence>
<dbReference type="GO" id="GO:0005737">
    <property type="term" value="C:cytoplasm"/>
    <property type="evidence" value="ECO:0007669"/>
    <property type="project" value="UniProtKB-SubCell"/>
</dbReference>
<evidence type="ECO:0000313" key="13">
    <source>
        <dbReference type="Proteomes" id="UP001458880"/>
    </source>
</evidence>
<feature type="domain" description="PFU" evidence="10">
    <location>
        <begin position="369"/>
        <end position="466"/>
    </location>
</feature>
<evidence type="ECO:0000256" key="7">
    <source>
        <dbReference type="ARBA" id="ARBA00023242"/>
    </source>
</evidence>
<dbReference type="FunFam" id="2.130.10.10:FF:000175">
    <property type="entry name" value="Phospholipase A-2-activating protein"/>
    <property type="match status" value="1"/>
</dbReference>
<dbReference type="PROSITE" id="PS51396">
    <property type="entry name" value="PUL"/>
    <property type="match status" value="1"/>
</dbReference>
<accession>A0AAW1NIK4</accession>
<comment type="similarity">
    <text evidence="3">Belongs to the WD repeat PLAP family.</text>
</comment>
<dbReference type="CDD" id="cd00200">
    <property type="entry name" value="WD40"/>
    <property type="match status" value="1"/>
</dbReference>
<comment type="subcellular location">
    <subcellularLocation>
        <location evidence="2">Cytoplasm</location>
    </subcellularLocation>
    <subcellularLocation>
        <location evidence="1">Nucleus</location>
    </subcellularLocation>
</comment>
<evidence type="ECO:0000313" key="12">
    <source>
        <dbReference type="EMBL" id="KAK9758594.1"/>
    </source>
</evidence>
<dbReference type="SUPFAM" id="SSF50978">
    <property type="entry name" value="WD40 repeat-like"/>
    <property type="match status" value="1"/>
</dbReference>
<feature type="repeat" description="WD" evidence="8">
    <location>
        <begin position="186"/>
        <end position="217"/>
    </location>
</feature>
<evidence type="ECO:0000256" key="3">
    <source>
        <dbReference type="ARBA" id="ARBA00008495"/>
    </source>
</evidence>
<dbReference type="InterPro" id="IPR036322">
    <property type="entry name" value="WD40_repeat_dom_sf"/>
</dbReference>
<keyword evidence="6" id="KW-0677">Repeat</keyword>
<evidence type="ECO:0000256" key="8">
    <source>
        <dbReference type="PROSITE-ProRule" id="PRU00221"/>
    </source>
</evidence>
<dbReference type="Pfam" id="PF09070">
    <property type="entry name" value="PFU"/>
    <property type="match status" value="1"/>
</dbReference>
<feature type="repeat" description="WD" evidence="8">
    <location>
        <begin position="227"/>
        <end position="261"/>
    </location>
</feature>
<reference evidence="12 13" key="1">
    <citation type="journal article" date="2024" name="BMC Genomics">
        <title>De novo assembly and annotation of Popillia japonica's genome with initial clues to its potential as an invasive pest.</title>
        <authorList>
            <person name="Cucini C."/>
            <person name="Boschi S."/>
            <person name="Funari R."/>
            <person name="Cardaioli E."/>
            <person name="Iannotti N."/>
            <person name="Marturano G."/>
            <person name="Paoli F."/>
            <person name="Bruttini M."/>
            <person name="Carapelli A."/>
            <person name="Frati F."/>
            <person name="Nardi F."/>
        </authorList>
    </citation>
    <scope>NUCLEOTIDE SEQUENCE [LARGE SCALE GENOMIC DNA]</scope>
    <source>
        <strain evidence="12">DMR45628</strain>
    </source>
</reference>
<protein>
    <submittedName>
        <fullName evidence="12">PUL domain</fullName>
    </submittedName>
</protein>
<dbReference type="GO" id="GO:0010992">
    <property type="term" value="P:ubiquitin recycling"/>
    <property type="evidence" value="ECO:0007669"/>
    <property type="project" value="TreeGrafter"/>
</dbReference>
<dbReference type="SMART" id="SM00320">
    <property type="entry name" value="WD40"/>
    <property type="match status" value="7"/>
</dbReference>
<dbReference type="PROSITE" id="PS50082">
    <property type="entry name" value="WD_REPEATS_2"/>
    <property type="match status" value="4"/>
</dbReference>
<evidence type="ECO:0000256" key="2">
    <source>
        <dbReference type="ARBA" id="ARBA00004496"/>
    </source>
</evidence>
<dbReference type="PROSITE" id="PS51394">
    <property type="entry name" value="PFU"/>
    <property type="match status" value="1"/>
</dbReference>
<dbReference type="GO" id="GO:0005634">
    <property type="term" value="C:nucleus"/>
    <property type="evidence" value="ECO:0007669"/>
    <property type="project" value="UniProtKB-SubCell"/>
</dbReference>
<evidence type="ECO:0000259" key="10">
    <source>
        <dbReference type="PROSITE" id="PS51394"/>
    </source>
</evidence>
<proteinExistence type="inferred from homology"/>
<dbReference type="InterPro" id="IPR015943">
    <property type="entry name" value="WD40/YVTN_repeat-like_dom_sf"/>
</dbReference>
<dbReference type="EMBL" id="JASPKY010000003">
    <property type="protein sequence ID" value="KAK9758594.1"/>
    <property type="molecule type" value="Genomic_DNA"/>
</dbReference>
<dbReference type="AlphaFoldDB" id="A0AAW1NIK4"/>
<keyword evidence="13" id="KW-1185">Reference proteome</keyword>
<evidence type="ECO:0000259" key="11">
    <source>
        <dbReference type="PROSITE" id="PS51396"/>
    </source>
</evidence>
<dbReference type="InterPro" id="IPR011989">
    <property type="entry name" value="ARM-like"/>
</dbReference>
<dbReference type="GO" id="GO:0043161">
    <property type="term" value="P:proteasome-mediated ubiquitin-dependent protein catabolic process"/>
    <property type="evidence" value="ECO:0007669"/>
    <property type="project" value="TreeGrafter"/>
</dbReference>
<dbReference type="PANTHER" id="PTHR19849:SF0">
    <property type="entry name" value="PHOSPHOLIPASE A-2-ACTIVATING PROTEIN"/>
    <property type="match status" value="1"/>
</dbReference>
<feature type="compositionally biased region" description="Low complexity" evidence="9">
    <location>
        <begin position="497"/>
        <end position="522"/>
    </location>
</feature>
<keyword evidence="5 8" id="KW-0853">WD repeat</keyword>
<dbReference type="InterPro" id="IPR001680">
    <property type="entry name" value="WD40_rpt"/>
</dbReference>
<evidence type="ECO:0000256" key="6">
    <source>
        <dbReference type="ARBA" id="ARBA00022737"/>
    </source>
</evidence>
<organism evidence="12 13">
    <name type="scientific">Popillia japonica</name>
    <name type="common">Japanese beetle</name>
    <dbReference type="NCBI Taxonomy" id="7064"/>
    <lineage>
        <taxon>Eukaryota</taxon>
        <taxon>Metazoa</taxon>
        <taxon>Ecdysozoa</taxon>
        <taxon>Arthropoda</taxon>
        <taxon>Hexapoda</taxon>
        <taxon>Insecta</taxon>
        <taxon>Pterygota</taxon>
        <taxon>Neoptera</taxon>
        <taxon>Endopterygota</taxon>
        <taxon>Coleoptera</taxon>
        <taxon>Polyphaga</taxon>
        <taxon>Scarabaeiformia</taxon>
        <taxon>Scarabaeidae</taxon>
        <taxon>Rutelinae</taxon>
        <taxon>Popillia</taxon>
    </lineage>
</organism>
<comment type="caution">
    <text evidence="12">The sequence shown here is derived from an EMBL/GenBank/DDBJ whole genome shotgun (WGS) entry which is preliminary data.</text>
</comment>
<keyword evidence="7" id="KW-0539">Nucleus</keyword>
<dbReference type="Gene3D" id="2.130.10.10">
    <property type="entry name" value="YVTN repeat-like/Quinoprotein amine dehydrogenase"/>
    <property type="match status" value="1"/>
</dbReference>
<dbReference type="GO" id="GO:0043130">
    <property type="term" value="F:ubiquitin binding"/>
    <property type="evidence" value="ECO:0007669"/>
    <property type="project" value="TreeGrafter"/>
</dbReference>
<evidence type="ECO:0000256" key="4">
    <source>
        <dbReference type="ARBA" id="ARBA00022490"/>
    </source>
</evidence>
<dbReference type="Pfam" id="PF00400">
    <property type="entry name" value="WD40"/>
    <property type="match status" value="6"/>
</dbReference>
<feature type="domain" description="PUL" evidence="11">
    <location>
        <begin position="542"/>
        <end position="798"/>
    </location>
</feature>
<dbReference type="InterPro" id="IPR038122">
    <property type="entry name" value="PFU_sf"/>
</dbReference>
<dbReference type="Pfam" id="PF08324">
    <property type="entry name" value="PUL"/>
    <property type="match status" value="1"/>
</dbReference>
<feature type="repeat" description="WD" evidence="8">
    <location>
        <begin position="103"/>
        <end position="144"/>
    </location>
</feature>
<dbReference type="PANTHER" id="PTHR19849">
    <property type="entry name" value="PHOSPHOLIPASE A-2-ACTIVATING PROTEIN"/>
    <property type="match status" value="1"/>
</dbReference>
<dbReference type="Proteomes" id="UP001458880">
    <property type="component" value="Unassembled WGS sequence"/>
</dbReference>
<dbReference type="InterPro" id="IPR015155">
    <property type="entry name" value="PFU"/>
</dbReference>
<dbReference type="InterPro" id="IPR013535">
    <property type="entry name" value="PUL_dom"/>
</dbReference>
<feature type="repeat" description="WD" evidence="8">
    <location>
        <begin position="11"/>
        <end position="42"/>
    </location>
</feature>
<keyword evidence="4" id="KW-0963">Cytoplasm</keyword>